<dbReference type="InterPro" id="IPR011600">
    <property type="entry name" value="Pept_C14_caspase"/>
</dbReference>
<dbReference type="Proteomes" id="UP001168821">
    <property type="component" value="Unassembled WGS sequence"/>
</dbReference>
<feature type="domain" description="Caspase family p10" evidence="4">
    <location>
        <begin position="223"/>
        <end position="305"/>
    </location>
</feature>
<keyword evidence="7" id="KW-1185">Reference proteome</keyword>
<dbReference type="GO" id="GO:0004197">
    <property type="term" value="F:cysteine-type endopeptidase activity"/>
    <property type="evidence" value="ECO:0007669"/>
    <property type="project" value="InterPro"/>
</dbReference>
<organism evidence="6 7">
    <name type="scientific">Zophobas morio</name>
    <dbReference type="NCBI Taxonomy" id="2755281"/>
    <lineage>
        <taxon>Eukaryota</taxon>
        <taxon>Metazoa</taxon>
        <taxon>Ecdysozoa</taxon>
        <taxon>Arthropoda</taxon>
        <taxon>Hexapoda</taxon>
        <taxon>Insecta</taxon>
        <taxon>Pterygota</taxon>
        <taxon>Neoptera</taxon>
        <taxon>Endopterygota</taxon>
        <taxon>Coleoptera</taxon>
        <taxon>Polyphaga</taxon>
        <taxon>Cucujiformia</taxon>
        <taxon>Tenebrionidae</taxon>
        <taxon>Zophobas</taxon>
    </lineage>
</organism>
<dbReference type="PRINTS" id="PR00376">
    <property type="entry name" value="IL1BCENZYME"/>
</dbReference>
<dbReference type="SUPFAM" id="SSF52129">
    <property type="entry name" value="Caspase-like"/>
    <property type="match status" value="1"/>
</dbReference>
<sequence>MQTDAKAFSVALEPPKGDPFNPEKKTLLTPTYEIKHIEKITLIKSLEAESEQFTERHQLPLAPFEYQRSGTEPGLVLIFNQEAFDDKSYRLGSRRDVNEIINCVSRLGFNINDKCIFTDYTRDQILETVKAIVCEDLSRFNSLIVFFLTHGDNFNMLHAHDCSLQTHNLWEEFSKCPQLEGKPKMFVFQACKGDSFSTVSEDTNDKIDLVDDSTFQSDYIGPDMLIVYSTTEGNVSFRDPQNGTWFIQELCKNFLAYGRRDDVVSLIMRTTKCLCRNYYHNEGDIIKKQMPVFVSTLRRKFYLNRTKERNVWLQLLQNQDNLTQKVKELERKVNSLLQEKDKRGK</sequence>
<dbReference type="PROSITE" id="PS50208">
    <property type="entry name" value="CASPASE_P20"/>
    <property type="match status" value="1"/>
</dbReference>
<dbReference type="Gene3D" id="3.40.50.1460">
    <property type="match status" value="1"/>
</dbReference>
<reference evidence="6" key="1">
    <citation type="journal article" date="2023" name="G3 (Bethesda)">
        <title>Whole genome assemblies of Zophobas morio and Tenebrio molitor.</title>
        <authorList>
            <person name="Kaur S."/>
            <person name="Stinson S.A."/>
            <person name="diCenzo G.C."/>
        </authorList>
    </citation>
    <scope>NUCLEOTIDE SEQUENCE</scope>
    <source>
        <strain evidence="6">QUZm001</strain>
    </source>
</reference>
<comment type="caution">
    <text evidence="6">The sequence shown here is derived from an EMBL/GenBank/DDBJ whole genome shotgun (WGS) entry which is preliminary data.</text>
</comment>
<evidence type="ECO:0000259" key="5">
    <source>
        <dbReference type="PROSITE" id="PS50208"/>
    </source>
</evidence>
<evidence type="ECO:0000256" key="2">
    <source>
        <dbReference type="RuleBase" id="RU003971"/>
    </source>
</evidence>
<dbReference type="InterPro" id="IPR001309">
    <property type="entry name" value="Pept_C14_p20"/>
</dbReference>
<dbReference type="PANTHER" id="PTHR22576:SF41">
    <property type="entry name" value="CASPASE 14, APOPTOSIS-RELATED CYSTEINE PEPTIDASE"/>
    <property type="match status" value="1"/>
</dbReference>
<evidence type="ECO:0000259" key="4">
    <source>
        <dbReference type="PROSITE" id="PS50207"/>
    </source>
</evidence>
<dbReference type="InterPro" id="IPR015917">
    <property type="entry name" value="Pept_C14A"/>
</dbReference>
<evidence type="ECO:0000313" key="7">
    <source>
        <dbReference type="Proteomes" id="UP001168821"/>
    </source>
</evidence>
<evidence type="ECO:0000256" key="3">
    <source>
        <dbReference type="SAM" id="Coils"/>
    </source>
</evidence>
<dbReference type="InterPro" id="IPR002138">
    <property type="entry name" value="Pept_C14_p10"/>
</dbReference>
<evidence type="ECO:0000313" key="6">
    <source>
        <dbReference type="EMBL" id="KAJ3660337.1"/>
    </source>
</evidence>
<feature type="coiled-coil region" evidence="3">
    <location>
        <begin position="312"/>
        <end position="339"/>
    </location>
</feature>
<dbReference type="SMART" id="SM00115">
    <property type="entry name" value="CASc"/>
    <property type="match status" value="1"/>
</dbReference>
<dbReference type="InterPro" id="IPR029030">
    <property type="entry name" value="Caspase-like_dom_sf"/>
</dbReference>
<gene>
    <name evidence="6" type="ORF">Zmor_004789</name>
</gene>
<evidence type="ECO:0000256" key="1">
    <source>
        <dbReference type="ARBA" id="ARBA00010134"/>
    </source>
</evidence>
<protein>
    <recommendedName>
        <fullName evidence="8">Caspase-6</fullName>
    </recommendedName>
</protein>
<dbReference type="GO" id="GO:0006508">
    <property type="term" value="P:proteolysis"/>
    <property type="evidence" value="ECO:0007669"/>
    <property type="project" value="InterPro"/>
</dbReference>
<evidence type="ECO:0008006" key="8">
    <source>
        <dbReference type="Google" id="ProtNLM"/>
    </source>
</evidence>
<dbReference type="Pfam" id="PF00656">
    <property type="entry name" value="Peptidase_C14"/>
    <property type="match status" value="1"/>
</dbReference>
<dbReference type="PROSITE" id="PS50207">
    <property type="entry name" value="CASPASE_P10"/>
    <property type="match status" value="1"/>
</dbReference>
<proteinExistence type="inferred from homology"/>
<accession>A0AA38MLL1</accession>
<comment type="similarity">
    <text evidence="1 2">Belongs to the peptidase C14A family.</text>
</comment>
<dbReference type="EMBL" id="JALNTZ010000002">
    <property type="protein sequence ID" value="KAJ3660337.1"/>
    <property type="molecule type" value="Genomic_DNA"/>
</dbReference>
<dbReference type="AlphaFoldDB" id="A0AA38MLL1"/>
<dbReference type="InterPro" id="IPR052039">
    <property type="entry name" value="Caspase-related_regulators"/>
</dbReference>
<dbReference type="PANTHER" id="PTHR22576">
    <property type="entry name" value="MUCOSA ASSOCIATED LYMPHOID TISSUE LYMPHOMA TRANSLOCATION PROTEIN 1/PARACASPASE"/>
    <property type="match status" value="1"/>
</dbReference>
<feature type="domain" description="Caspase family p20" evidence="5">
    <location>
        <begin position="72"/>
        <end position="195"/>
    </location>
</feature>
<name>A0AA38MLL1_9CUCU</name>
<keyword evidence="3" id="KW-0175">Coiled coil</keyword>